<feature type="region of interest" description="Disordered" evidence="16">
    <location>
        <begin position="866"/>
        <end position="900"/>
    </location>
</feature>
<evidence type="ECO:0000256" key="5">
    <source>
        <dbReference type="ARBA" id="ARBA00022692"/>
    </source>
</evidence>
<feature type="domain" description="ABC transporter" evidence="18">
    <location>
        <begin position="610"/>
        <end position="842"/>
    </location>
</feature>
<evidence type="ECO:0000256" key="10">
    <source>
        <dbReference type="ARBA" id="ARBA00022967"/>
    </source>
</evidence>
<keyword evidence="5 17" id="KW-0812">Transmembrane</keyword>
<dbReference type="GO" id="GO:0071585">
    <property type="term" value="P:detoxification of cadmium ion"/>
    <property type="evidence" value="ECO:0007669"/>
    <property type="project" value="Ensembl"/>
</dbReference>
<evidence type="ECO:0000256" key="16">
    <source>
        <dbReference type="SAM" id="MobiDB-lite"/>
    </source>
</evidence>
<keyword evidence="7" id="KW-0547">Nucleotide-binding</keyword>
<evidence type="ECO:0000256" key="4">
    <source>
        <dbReference type="ARBA" id="ARBA00022475"/>
    </source>
</evidence>
<feature type="domain" description="ABC transporter" evidence="18">
    <location>
        <begin position="1131"/>
        <end position="1375"/>
    </location>
</feature>
<evidence type="ECO:0000256" key="17">
    <source>
        <dbReference type="SAM" id="Phobius"/>
    </source>
</evidence>
<dbReference type="Proteomes" id="UP000261580">
    <property type="component" value="Unassembled WGS sequence"/>
</dbReference>
<keyword evidence="8" id="KW-0378">Hydrolase</keyword>
<keyword evidence="4" id="KW-1003">Cell membrane</keyword>
<dbReference type="FunFam" id="3.40.50.300:FF:000997">
    <property type="entry name" value="Multidrug resistance-associated protein 1"/>
    <property type="match status" value="1"/>
</dbReference>
<feature type="transmembrane region" description="Helical" evidence="17">
    <location>
        <begin position="37"/>
        <end position="56"/>
    </location>
</feature>
<dbReference type="NCBIfam" id="TIGR00957">
    <property type="entry name" value="MRP_assoc_pro"/>
    <property type="match status" value="1"/>
</dbReference>
<evidence type="ECO:0000259" key="18">
    <source>
        <dbReference type="PROSITE" id="PS50893"/>
    </source>
</evidence>
<dbReference type="PANTHER" id="PTHR24223">
    <property type="entry name" value="ATP-BINDING CASSETTE SUB-FAMILY C"/>
    <property type="match status" value="1"/>
</dbReference>
<keyword evidence="3" id="KW-0813">Transport</keyword>
<keyword evidence="6" id="KW-0677">Repeat</keyword>
<evidence type="ECO:0000313" key="20">
    <source>
        <dbReference type="Ensembl" id="ENSNBRP00000004107.1"/>
    </source>
</evidence>
<keyword evidence="11 17" id="KW-1133">Transmembrane helix</keyword>
<evidence type="ECO:0000256" key="14">
    <source>
        <dbReference type="ARBA" id="ARBA00034018"/>
    </source>
</evidence>
<dbReference type="OMA" id="CFETGMR"/>
<sequence>MGFDQFCSVDRSDPLWDWNRTWHTDNPDFTQCFQNTVLVWLPCFYLWLCAPFYVVYLHTHDHGYICMNHLNKAKAAVGFLLWIICWSDVFYSFWERSHVSSPAPVRLVSPTFLGLTMLLAVMLIHYERMKGAQSSGVMLIYWLLALLCATVTFRSKVFQALEQPQTVCVWRYTTFYIYYALLLIALFLSSLTDQPPLFSREVKDSNPCPEPGASFLSRITFWWITRLMMTGYRRPLEEKDLWSLNAEDCSHRVVPQLVKRWNTQCQNFKRSEERMLYSSKRAPHSENPERQAVEESEILILRPRKKNKEPSLLWALCFTFGPYFFISCIYKLIQDILMFVGPEILRLLIQFVNDSSAPSWQGYFYAALLFVCTSVQSLILQKYFHVCFVSGMRLRTAVIGAVYRKALVISSAARRASTVGEIVNLMSVDAQRFMDLITYINMIWSAPLQVVLALYFLWQNLGPSVLAGVAVMVLMVPVNAVIAMKTKAYQVAQMKSKDNRIKLMNEMLNGIKVLKLYAWELAFKGKVSDIRESELRVLKKAAYLGAVSTFTWVCAPFLVALSTFAVYVLIDEQNVLDAQKAFVSLALFNILRFPLNMLPMVISSMVQASVSLKRLRVFLSHEELQLDSVEHKAAEGSQHSISVTDGAFTWSRTEAPTLKRCAVFNCPMSVRCACVLALQGSVAYVPQQAWIQNSSLKDNIIFGQERRQSWYQHVVEACALQPDLDILPAGDDTEIGEKGVNLSGGQKQRVSLARAVYCDRAVYLLDDPLSAVDAHVGKHIFDQVIGPQGLLKDKTRVLVTHGLSYLPQADLILVMMKGEISEVGSYQHLMATEGAFAEFLRTYAAVDKADNSEPVPNSSIQRLENGSVSPGVCTASKQSTKADEELSKKPKNPEVGKLTEADKASTGQVKLSVFWAYFKSIGVLLSCISLLLFLAHHLLSLFSNYWLSLWTDDPVVNGTQPNRLMRLGVYGAFGLSQGVAVFGYSLSMSIGGVLASRYLHQSMLYDVLRSPMSFFERTPSGNLVNRFAKEMDTIDTLIPSIIKMFLGSMFNVLGSCVIILIATPLVSIIIPFLGLLYFFVQRFYVASSRQLKRLESVSRSPIYTHFNETLLGTSVIRAFSEQERFIHESDQRVDHNQKAYYPSIVANRWLAIRLEFVGNCIVSFAALFAVVARQSLSPGIMGLSISYALQVNMDNLLNLCVNRFSRNWRRSPERSIRHCSLPQDPVLFSGSLRMNLDPFDSYTDEEVWRALEFSHLKTFVSSLPNKLNHDCSEGGENLSVGQRQLLCLARALLRKTRILVLDEATAAVDMETDNLIQSTLRSQFEDCTVLTIAHRLNTIMDYTRVLVLENGKMAEFDSPSNLISQRGAFHKMAKDSGLV</sequence>
<keyword evidence="10" id="KW-1278">Translocase</keyword>
<evidence type="ECO:0000256" key="15">
    <source>
        <dbReference type="ARBA" id="ARBA00047523"/>
    </source>
</evidence>
<dbReference type="InterPro" id="IPR003439">
    <property type="entry name" value="ABC_transporter-like_ATP-bd"/>
</dbReference>
<feature type="transmembrane region" description="Helical" evidence="17">
    <location>
        <begin position="312"/>
        <end position="333"/>
    </location>
</feature>
<feature type="transmembrane region" description="Helical" evidence="17">
    <location>
        <begin position="1068"/>
        <end position="1085"/>
    </location>
</feature>
<dbReference type="PROSITE" id="PS00211">
    <property type="entry name" value="ABC_TRANSPORTER_1"/>
    <property type="match status" value="2"/>
</dbReference>
<dbReference type="SUPFAM" id="SSF52540">
    <property type="entry name" value="P-loop containing nucleoside triphosphate hydrolases"/>
    <property type="match status" value="2"/>
</dbReference>
<evidence type="ECO:0000256" key="6">
    <source>
        <dbReference type="ARBA" id="ARBA00022737"/>
    </source>
</evidence>
<feature type="transmembrane region" description="Helical" evidence="17">
    <location>
        <begin position="136"/>
        <end position="155"/>
    </location>
</feature>
<protein>
    <submittedName>
        <fullName evidence="20">ATP binding cassette subfamily C member 1 (ABCC1 blood group)</fullName>
    </submittedName>
</protein>
<dbReference type="Gene3D" id="3.40.50.300">
    <property type="entry name" value="P-loop containing nucleotide triphosphate hydrolases"/>
    <property type="match status" value="2"/>
</dbReference>
<feature type="transmembrane region" description="Helical" evidence="17">
    <location>
        <begin position="76"/>
        <end position="94"/>
    </location>
</feature>
<evidence type="ECO:0000256" key="8">
    <source>
        <dbReference type="ARBA" id="ARBA00022801"/>
    </source>
</evidence>
<dbReference type="STRING" id="32507.ENSNBRP00000004107"/>
<proteinExistence type="inferred from homology"/>
<evidence type="ECO:0000259" key="19">
    <source>
        <dbReference type="PROSITE" id="PS50929"/>
    </source>
</evidence>
<reference evidence="20" key="2">
    <citation type="submission" date="2025-09" db="UniProtKB">
        <authorList>
            <consortium name="Ensembl"/>
        </authorList>
    </citation>
    <scope>IDENTIFICATION</scope>
</reference>
<dbReference type="Pfam" id="PF24357">
    <property type="entry name" value="TMD0_ABC"/>
    <property type="match status" value="1"/>
</dbReference>
<evidence type="ECO:0000256" key="11">
    <source>
        <dbReference type="ARBA" id="ARBA00022989"/>
    </source>
</evidence>
<dbReference type="InterPro" id="IPR017871">
    <property type="entry name" value="ABC_transporter-like_CS"/>
</dbReference>
<reference evidence="20" key="1">
    <citation type="submission" date="2025-08" db="UniProtKB">
        <authorList>
            <consortium name="Ensembl"/>
        </authorList>
    </citation>
    <scope>IDENTIFICATION</scope>
</reference>
<dbReference type="FunFam" id="1.20.1560.10:FF:000001">
    <property type="entry name" value="ATP-binding cassette subfamily C member 1"/>
    <property type="match status" value="1"/>
</dbReference>
<dbReference type="CDD" id="cd18603">
    <property type="entry name" value="ABC_6TM_MRP1_2_3_6_D2_like"/>
    <property type="match status" value="1"/>
</dbReference>
<dbReference type="PROSITE" id="PS50929">
    <property type="entry name" value="ABC_TM1F"/>
    <property type="match status" value="2"/>
</dbReference>
<keyword evidence="9" id="KW-0067">ATP-binding</keyword>
<feature type="domain" description="ABC transmembrane type-1" evidence="19">
    <location>
        <begin position="325"/>
        <end position="607"/>
    </location>
</feature>
<dbReference type="InterPro" id="IPR011527">
    <property type="entry name" value="ABC1_TM_dom"/>
</dbReference>
<feature type="transmembrane region" description="Helical" evidence="17">
    <location>
        <begin position="541"/>
        <end position="570"/>
    </location>
</feature>
<feature type="transmembrane region" description="Helical" evidence="17">
    <location>
        <begin position="921"/>
        <end position="947"/>
    </location>
</feature>
<accession>A0A3Q4GLH7</accession>
<feature type="transmembrane region" description="Helical" evidence="17">
    <location>
        <begin position="436"/>
        <end position="458"/>
    </location>
</feature>
<feature type="transmembrane region" description="Helical" evidence="17">
    <location>
        <begin position="1041"/>
        <end position="1062"/>
    </location>
</feature>
<evidence type="ECO:0000313" key="21">
    <source>
        <dbReference type="Proteomes" id="UP000261580"/>
    </source>
</evidence>
<name>A0A3Q4GLH7_NEOBR</name>
<dbReference type="SUPFAM" id="SSF90123">
    <property type="entry name" value="ABC transporter transmembrane region"/>
    <property type="match status" value="2"/>
</dbReference>
<feature type="transmembrane region" description="Helical" evidence="17">
    <location>
        <begin position="582"/>
        <end position="606"/>
    </location>
</feature>
<evidence type="ECO:0000256" key="7">
    <source>
        <dbReference type="ARBA" id="ARBA00022741"/>
    </source>
</evidence>
<dbReference type="GO" id="GO:0006869">
    <property type="term" value="P:lipid transport"/>
    <property type="evidence" value="ECO:0007669"/>
    <property type="project" value="UniProtKB-KW"/>
</dbReference>
<feature type="transmembrane region" description="Helical" evidence="17">
    <location>
        <begin position="175"/>
        <end position="192"/>
    </location>
</feature>
<comment type="catalytic activity">
    <reaction evidence="14">
        <text>ATP + H2O + xenobioticSide 1 = ADP + phosphate + xenobioticSide 2.</text>
        <dbReference type="EC" id="7.6.2.2"/>
    </reaction>
</comment>
<keyword evidence="21" id="KW-1185">Reference proteome</keyword>
<dbReference type="GO" id="GO:0016887">
    <property type="term" value="F:ATP hydrolysis activity"/>
    <property type="evidence" value="ECO:0007669"/>
    <property type="project" value="InterPro"/>
</dbReference>
<feature type="domain" description="ABC transmembrane type-1" evidence="19">
    <location>
        <begin position="928"/>
        <end position="1193"/>
    </location>
</feature>
<dbReference type="CDD" id="cd18595">
    <property type="entry name" value="ABC_6TM_MRP1_2_3_6_D1_like"/>
    <property type="match status" value="1"/>
</dbReference>
<keyword evidence="13 17" id="KW-0472">Membrane</keyword>
<feature type="compositionally biased region" description="Basic and acidic residues" evidence="16">
    <location>
        <begin position="880"/>
        <end position="900"/>
    </location>
</feature>
<dbReference type="InterPro" id="IPR050173">
    <property type="entry name" value="ABC_transporter_C-like"/>
</dbReference>
<dbReference type="GeneTree" id="ENSGT00940000160271"/>
<evidence type="ECO:0000256" key="12">
    <source>
        <dbReference type="ARBA" id="ARBA00023055"/>
    </source>
</evidence>
<evidence type="ECO:0000256" key="13">
    <source>
        <dbReference type="ARBA" id="ARBA00023136"/>
    </source>
</evidence>
<feature type="transmembrane region" description="Helical" evidence="17">
    <location>
        <begin position="464"/>
        <end position="484"/>
    </location>
</feature>
<dbReference type="GO" id="GO:0008559">
    <property type="term" value="F:ABC-type xenobiotic transporter activity"/>
    <property type="evidence" value="ECO:0007669"/>
    <property type="project" value="UniProtKB-EC"/>
</dbReference>
<dbReference type="InterPro" id="IPR056227">
    <property type="entry name" value="TMD0_ABC"/>
</dbReference>
<feature type="transmembrane region" description="Helical" evidence="17">
    <location>
        <begin position="1156"/>
        <end position="1174"/>
    </location>
</feature>
<evidence type="ECO:0000256" key="9">
    <source>
        <dbReference type="ARBA" id="ARBA00022840"/>
    </source>
</evidence>
<feature type="transmembrane region" description="Helical" evidence="17">
    <location>
        <begin position="363"/>
        <end position="384"/>
    </location>
</feature>
<comment type="subcellular location">
    <subcellularLocation>
        <location evidence="1">Cell membrane</location>
        <topology evidence="1">Multi-pass membrane protein</topology>
    </subcellularLocation>
</comment>
<dbReference type="FunFam" id="3.40.50.300:FF:003475">
    <property type="entry name" value="Predicted protein"/>
    <property type="match status" value="1"/>
</dbReference>
<evidence type="ECO:0000256" key="3">
    <source>
        <dbReference type="ARBA" id="ARBA00022448"/>
    </source>
</evidence>
<dbReference type="GO" id="GO:0016323">
    <property type="term" value="C:basolateral plasma membrane"/>
    <property type="evidence" value="ECO:0007669"/>
    <property type="project" value="TreeGrafter"/>
</dbReference>
<dbReference type="GO" id="GO:0034634">
    <property type="term" value="F:glutathione transmembrane transporter activity"/>
    <property type="evidence" value="ECO:0007669"/>
    <property type="project" value="TreeGrafter"/>
</dbReference>
<feature type="transmembrane region" description="Helical" evidence="17">
    <location>
        <begin position="106"/>
        <end position="124"/>
    </location>
</feature>
<dbReference type="PROSITE" id="PS50893">
    <property type="entry name" value="ABC_TRANSPORTER_2"/>
    <property type="match status" value="2"/>
</dbReference>
<evidence type="ECO:0000256" key="2">
    <source>
        <dbReference type="ARBA" id="ARBA00009726"/>
    </source>
</evidence>
<dbReference type="FunFam" id="1.20.1560.10:FF:000007">
    <property type="entry name" value="ATP-binding cassette subfamily C member 1"/>
    <property type="match status" value="1"/>
</dbReference>
<comment type="catalytic activity">
    <reaction evidence="15">
        <text>leukotriene C4(in) + ATP + H2O = leukotriene C4(out) + ADP + phosphate + H(+)</text>
        <dbReference type="Rhea" id="RHEA:38963"/>
        <dbReference type="ChEBI" id="CHEBI:15377"/>
        <dbReference type="ChEBI" id="CHEBI:15378"/>
        <dbReference type="ChEBI" id="CHEBI:30616"/>
        <dbReference type="ChEBI" id="CHEBI:43474"/>
        <dbReference type="ChEBI" id="CHEBI:57973"/>
        <dbReference type="ChEBI" id="CHEBI:456216"/>
    </reaction>
    <physiologicalReaction direction="left-to-right" evidence="15">
        <dbReference type="Rhea" id="RHEA:38964"/>
    </physiologicalReaction>
</comment>
<dbReference type="Ensembl" id="ENSNBRT00000004241.1">
    <property type="protein sequence ID" value="ENSNBRP00000004107.1"/>
    <property type="gene ID" value="ENSNBRG00000003200.1"/>
</dbReference>
<dbReference type="InterPro" id="IPR027417">
    <property type="entry name" value="P-loop_NTPase"/>
</dbReference>
<organism evidence="20 21">
    <name type="scientific">Neolamprologus brichardi</name>
    <name type="common">Fairy cichlid</name>
    <name type="synonym">Lamprologus brichardi</name>
    <dbReference type="NCBI Taxonomy" id="32507"/>
    <lineage>
        <taxon>Eukaryota</taxon>
        <taxon>Metazoa</taxon>
        <taxon>Chordata</taxon>
        <taxon>Craniata</taxon>
        <taxon>Vertebrata</taxon>
        <taxon>Euteleostomi</taxon>
        <taxon>Actinopterygii</taxon>
        <taxon>Neopterygii</taxon>
        <taxon>Teleostei</taxon>
        <taxon>Neoteleostei</taxon>
        <taxon>Acanthomorphata</taxon>
        <taxon>Ovalentaria</taxon>
        <taxon>Cichlomorphae</taxon>
        <taxon>Cichliformes</taxon>
        <taxon>Cichlidae</taxon>
        <taxon>African cichlids</taxon>
        <taxon>Pseudocrenilabrinae</taxon>
        <taxon>Lamprologini</taxon>
        <taxon>Neolamprologus</taxon>
    </lineage>
</organism>
<dbReference type="CDD" id="cd03250">
    <property type="entry name" value="ABCC_MRP_domain1"/>
    <property type="match status" value="1"/>
</dbReference>
<dbReference type="PANTHER" id="PTHR24223:SF241">
    <property type="entry name" value="MULTIDRUG RESISTANCE-ASSOCIATED PROTEIN 1"/>
    <property type="match status" value="1"/>
</dbReference>
<dbReference type="InterPro" id="IPR036640">
    <property type="entry name" value="ABC1_TM_sf"/>
</dbReference>
<comment type="similarity">
    <text evidence="2">Belongs to the ABC transporter superfamily. ABCC family. Conjugate transporter (TC 3.A.1.208) subfamily.</text>
</comment>
<keyword evidence="12" id="KW-0445">Lipid transport</keyword>
<evidence type="ECO:0000256" key="1">
    <source>
        <dbReference type="ARBA" id="ARBA00004651"/>
    </source>
</evidence>
<dbReference type="Gene3D" id="1.20.1560.10">
    <property type="entry name" value="ABC transporter type 1, transmembrane domain"/>
    <property type="match status" value="2"/>
</dbReference>
<dbReference type="Pfam" id="PF00664">
    <property type="entry name" value="ABC_membrane"/>
    <property type="match status" value="2"/>
</dbReference>
<dbReference type="Bgee" id="ENSNBRG00000003200">
    <property type="expression patterns" value="Expressed in blood and 7 other cell types or tissues"/>
</dbReference>
<feature type="transmembrane region" description="Helical" evidence="17">
    <location>
        <begin position="967"/>
        <end position="995"/>
    </location>
</feature>
<dbReference type="Pfam" id="PF00005">
    <property type="entry name" value="ABC_tran"/>
    <property type="match status" value="2"/>
</dbReference>
<dbReference type="InterPro" id="IPR005292">
    <property type="entry name" value="MRP"/>
</dbReference>
<dbReference type="GO" id="GO:0005524">
    <property type="term" value="F:ATP binding"/>
    <property type="evidence" value="ECO:0007669"/>
    <property type="project" value="UniProtKB-KW"/>
</dbReference>